<keyword evidence="2" id="KW-0378">Hydrolase</keyword>
<sequence length="298" mass="33878">MSMLTVEDCIKDLNRCNWYESEVKETGILKSFLTVKKYENLFYKTHSNYSKNEENPIIEDLCDKIEKQKIKTADNITLDIWDINPYRCKSYIIFCQGIGSEKSSIFQQKAYLQFVQNGWGVIAFDYRGRGKSQGEFSQQGASLDVKAVYDYLKAKGIKSSSIGIIGHSMGSGVALDFASKAATAFTILINPFSKASDMAKNIAKKVKMPAIIKRILLAMPSCLFPLKNKFDNVNALSKIESPVLIIHTKKDRTIPVRLARKLYEKNRKSNITYLEIDGYDHEINAEKTDICLDFLHHI</sequence>
<dbReference type="Proteomes" id="UP000886748">
    <property type="component" value="Unassembled WGS sequence"/>
</dbReference>
<evidence type="ECO:0000313" key="3">
    <source>
        <dbReference type="Proteomes" id="UP000886748"/>
    </source>
</evidence>
<comment type="caution">
    <text evidence="2">The sequence shown here is derived from an EMBL/GenBank/DDBJ whole genome shotgun (WGS) entry which is preliminary data.</text>
</comment>
<reference evidence="2" key="1">
    <citation type="submission" date="2020-10" db="EMBL/GenBank/DDBJ databases">
        <authorList>
            <person name="Gilroy R."/>
        </authorList>
    </citation>
    <scope>NUCLEOTIDE SEQUENCE</scope>
    <source>
        <strain evidence="2">CHK154-7741</strain>
    </source>
</reference>
<dbReference type="InterPro" id="IPR029058">
    <property type="entry name" value="AB_hydrolase_fold"/>
</dbReference>
<dbReference type="Pfam" id="PF12146">
    <property type="entry name" value="Hydrolase_4"/>
    <property type="match status" value="1"/>
</dbReference>
<dbReference type="EMBL" id="DVOD01000027">
    <property type="protein sequence ID" value="HIU92224.1"/>
    <property type="molecule type" value="Genomic_DNA"/>
</dbReference>
<dbReference type="GO" id="GO:0016787">
    <property type="term" value="F:hydrolase activity"/>
    <property type="evidence" value="ECO:0007669"/>
    <property type="project" value="UniProtKB-KW"/>
</dbReference>
<dbReference type="AlphaFoldDB" id="A0A9D1MZV0"/>
<feature type="domain" description="Serine aminopeptidase S33" evidence="1">
    <location>
        <begin position="90"/>
        <end position="205"/>
    </location>
</feature>
<organism evidence="2 3">
    <name type="scientific">Candidatus Limenecus avicola</name>
    <dbReference type="NCBI Taxonomy" id="2840847"/>
    <lineage>
        <taxon>Bacteria</taxon>
        <taxon>Bacillati</taxon>
        <taxon>Bacillota</taxon>
        <taxon>Clostridia</taxon>
        <taxon>Eubacteriales</taxon>
        <taxon>Clostridiaceae</taxon>
        <taxon>Clostridiaceae incertae sedis</taxon>
        <taxon>Candidatus Limenecus</taxon>
    </lineage>
</organism>
<gene>
    <name evidence="2" type="ORF">IAD26_03710</name>
</gene>
<proteinExistence type="predicted"/>
<dbReference type="Gene3D" id="3.40.50.1820">
    <property type="entry name" value="alpha/beta hydrolase"/>
    <property type="match status" value="1"/>
</dbReference>
<name>A0A9D1MZV0_9CLOT</name>
<accession>A0A9D1MZV0</accession>
<dbReference type="SUPFAM" id="SSF53474">
    <property type="entry name" value="alpha/beta-Hydrolases"/>
    <property type="match status" value="1"/>
</dbReference>
<dbReference type="InterPro" id="IPR022742">
    <property type="entry name" value="Hydrolase_4"/>
</dbReference>
<protein>
    <submittedName>
        <fullName evidence="2">Alpha/beta fold hydrolase</fullName>
    </submittedName>
</protein>
<dbReference type="PANTHER" id="PTHR12277:SF81">
    <property type="entry name" value="PROTEIN ABHD13"/>
    <property type="match status" value="1"/>
</dbReference>
<evidence type="ECO:0000313" key="2">
    <source>
        <dbReference type="EMBL" id="HIU92224.1"/>
    </source>
</evidence>
<evidence type="ECO:0000259" key="1">
    <source>
        <dbReference type="Pfam" id="PF12146"/>
    </source>
</evidence>
<dbReference type="PANTHER" id="PTHR12277">
    <property type="entry name" value="ALPHA/BETA HYDROLASE DOMAIN-CONTAINING PROTEIN"/>
    <property type="match status" value="1"/>
</dbReference>
<reference evidence="2" key="2">
    <citation type="journal article" date="2021" name="PeerJ">
        <title>Extensive microbial diversity within the chicken gut microbiome revealed by metagenomics and culture.</title>
        <authorList>
            <person name="Gilroy R."/>
            <person name="Ravi A."/>
            <person name="Getino M."/>
            <person name="Pursley I."/>
            <person name="Horton D.L."/>
            <person name="Alikhan N.F."/>
            <person name="Baker D."/>
            <person name="Gharbi K."/>
            <person name="Hall N."/>
            <person name="Watson M."/>
            <person name="Adriaenssens E.M."/>
            <person name="Foster-Nyarko E."/>
            <person name="Jarju S."/>
            <person name="Secka A."/>
            <person name="Antonio M."/>
            <person name="Oren A."/>
            <person name="Chaudhuri R.R."/>
            <person name="La Ragione R."/>
            <person name="Hildebrand F."/>
            <person name="Pallen M.J."/>
        </authorList>
    </citation>
    <scope>NUCLEOTIDE SEQUENCE</scope>
    <source>
        <strain evidence="2">CHK154-7741</strain>
    </source>
</reference>